<evidence type="ECO:0000256" key="5">
    <source>
        <dbReference type="ARBA" id="ARBA00022982"/>
    </source>
</evidence>
<gene>
    <name evidence="11" type="ORF">F5X71_07970</name>
</gene>
<dbReference type="GO" id="GO:0020037">
    <property type="term" value="F:heme binding"/>
    <property type="evidence" value="ECO:0007669"/>
    <property type="project" value="TreeGrafter"/>
</dbReference>
<dbReference type="InterPro" id="IPR036197">
    <property type="entry name" value="NarG-like_sf"/>
</dbReference>
<feature type="transmembrane region" description="Helical" evidence="9">
    <location>
        <begin position="181"/>
        <end position="200"/>
    </location>
</feature>
<evidence type="ECO:0000256" key="2">
    <source>
        <dbReference type="ARBA" id="ARBA00022448"/>
    </source>
</evidence>
<evidence type="ECO:0000256" key="7">
    <source>
        <dbReference type="ARBA" id="ARBA00023002"/>
    </source>
</evidence>
<evidence type="ECO:0000256" key="8">
    <source>
        <dbReference type="ARBA" id="ARBA00023136"/>
    </source>
</evidence>
<keyword evidence="4 9" id="KW-0812">Transmembrane</keyword>
<keyword evidence="7" id="KW-0560">Oxidoreductase</keyword>
<evidence type="ECO:0000313" key="11">
    <source>
        <dbReference type="EMBL" id="QIS02264.1"/>
    </source>
</evidence>
<evidence type="ECO:0000256" key="6">
    <source>
        <dbReference type="ARBA" id="ARBA00022989"/>
    </source>
</evidence>
<dbReference type="RefSeq" id="WP_167461358.1">
    <property type="nucleotide sequence ID" value="NZ_CP046171.1"/>
</dbReference>
<sequence>MQKASRQMMSMLWIMLPYSAFLSFVLGHVWRYRHDRFSWFGTREEADAGQRFGSTALRVGIGVLAAARVTELLASGPHGHPDGALYVVLAVVEISALVTASIGAVLLFVPDIIGGSTRPIISPLDRITFPLMVSALLSWVAIKFDPNSTDGGYRTAETLFVWFRSLFTLHPQPDVMVDAPLIYQGRGLILMLFIAIWPYTRLAGVMADPLCRALLRIKKAEPAAEAPRMLAAG</sequence>
<dbReference type="SUPFAM" id="SSF103501">
    <property type="entry name" value="Respiratory nitrate reductase 1 gamma chain"/>
    <property type="match status" value="1"/>
</dbReference>
<dbReference type="Pfam" id="PF02665">
    <property type="entry name" value="Nitrate_red_gam"/>
    <property type="match status" value="1"/>
</dbReference>
<dbReference type="Gene3D" id="1.20.950.20">
    <property type="entry name" value="Transmembrane di-heme cytochromes, Chain C"/>
    <property type="match status" value="1"/>
</dbReference>
<keyword evidence="5" id="KW-0249">Electron transport</keyword>
<dbReference type="GO" id="GO:0008940">
    <property type="term" value="F:nitrate reductase activity"/>
    <property type="evidence" value="ECO:0007669"/>
    <property type="project" value="TreeGrafter"/>
</dbReference>
<feature type="transmembrane region" description="Helical" evidence="9">
    <location>
        <begin position="84"/>
        <end position="109"/>
    </location>
</feature>
<keyword evidence="8 9" id="KW-0472">Membrane</keyword>
<dbReference type="InterPro" id="IPR051936">
    <property type="entry name" value="Heme-iron_electron_transfer"/>
</dbReference>
<feature type="transmembrane region" description="Helical" evidence="9">
    <location>
        <begin position="121"/>
        <end position="142"/>
    </location>
</feature>
<name>A0A6G9XMX5_NOCBR</name>
<evidence type="ECO:0000256" key="3">
    <source>
        <dbReference type="ARBA" id="ARBA00022475"/>
    </source>
</evidence>
<evidence type="ECO:0000256" key="9">
    <source>
        <dbReference type="SAM" id="Phobius"/>
    </source>
</evidence>
<protein>
    <recommendedName>
        <fullName evidence="10">NarG-like domain-containing protein</fullName>
    </recommendedName>
</protein>
<evidence type="ECO:0000259" key="10">
    <source>
        <dbReference type="Pfam" id="PF02665"/>
    </source>
</evidence>
<dbReference type="InterPro" id="IPR023234">
    <property type="entry name" value="NarG-like_domain"/>
</dbReference>
<dbReference type="GO" id="GO:0005886">
    <property type="term" value="C:plasma membrane"/>
    <property type="evidence" value="ECO:0007669"/>
    <property type="project" value="UniProtKB-SubCell"/>
</dbReference>
<dbReference type="Proteomes" id="UP000501705">
    <property type="component" value="Chromosome"/>
</dbReference>
<feature type="domain" description="NarG-like" evidence="10">
    <location>
        <begin position="11"/>
        <end position="210"/>
    </location>
</feature>
<keyword evidence="2" id="KW-0813">Transport</keyword>
<accession>A0A6G9XMX5</accession>
<dbReference type="PANTHER" id="PTHR30598:SF3">
    <property type="entry name" value="RESPIRATORY NITRATE REDUCTASE 1 GAMMA CHAIN"/>
    <property type="match status" value="1"/>
</dbReference>
<evidence type="ECO:0000256" key="1">
    <source>
        <dbReference type="ARBA" id="ARBA00004651"/>
    </source>
</evidence>
<dbReference type="GO" id="GO:0019645">
    <property type="term" value="P:anaerobic electron transport chain"/>
    <property type="evidence" value="ECO:0007669"/>
    <property type="project" value="TreeGrafter"/>
</dbReference>
<proteinExistence type="predicted"/>
<evidence type="ECO:0000313" key="12">
    <source>
        <dbReference type="Proteomes" id="UP000501705"/>
    </source>
</evidence>
<organism evidence="11 12">
    <name type="scientific">Nocardia brasiliensis</name>
    <dbReference type="NCBI Taxonomy" id="37326"/>
    <lineage>
        <taxon>Bacteria</taxon>
        <taxon>Bacillati</taxon>
        <taxon>Actinomycetota</taxon>
        <taxon>Actinomycetes</taxon>
        <taxon>Mycobacteriales</taxon>
        <taxon>Nocardiaceae</taxon>
        <taxon>Nocardia</taxon>
    </lineage>
</organism>
<dbReference type="GO" id="GO:0009055">
    <property type="term" value="F:electron transfer activity"/>
    <property type="evidence" value="ECO:0007669"/>
    <property type="project" value="TreeGrafter"/>
</dbReference>
<dbReference type="AlphaFoldDB" id="A0A6G9XMX5"/>
<keyword evidence="3" id="KW-1003">Cell membrane</keyword>
<evidence type="ECO:0000256" key="4">
    <source>
        <dbReference type="ARBA" id="ARBA00022692"/>
    </source>
</evidence>
<dbReference type="EMBL" id="CP046171">
    <property type="protein sequence ID" value="QIS02264.1"/>
    <property type="molecule type" value="Genomic_DNA"/>
</dbReference>
<keyword evidence="6 9" id="KW-1133">Transmembrane helix</keyword>
<dbReference type="PANTHER" id="PTHR30598">
    <property type="entry name" value="NITRATE REDUCTASE PRIVATE CHAPERONE, REDOX ENZYME MATURATION PROTEIN REMP FAMILY"/>
    <property type="match status" value="1"/>
</dbReference>
<feature type="transmembrane region" description="Helical" evidence="9">
    <location>
        <begin position="12"/>
        <end position="30"/>
    </location>
</feature>
<comment type="subcellular location">
    <subcellularLocation>
        <location evidence="1">Cell membrane</location>
        <topology evidence="1">Multi-pass membrane protein</topology>
    </subcellularLocation>
</comment>
<reference evidence="11 12" key="1">
    <citation type="journal article" date="2019" name="ACS Chem. Biol.">
        <title>Identification and Mobilization of a Cryptic Antibiotic Biosynthesis Gene Locus from a Human-Pathogenic Nocardia Isolate.</title>
        <authorList>
            <person name="Herisse M."/>
            <person name="Ishida K."/>
            <person name="Porter J.L."/>
            <person name="Howden B."/>
            <person name="Hertweck C."/>
            <person name="Stinear T.P."/>
            <person name="Pidot S.J."/>
        </authorList>
    </citation>
    <scope>NUCLEOTIDE SEQUENCE [LARGE SCALE GENOMIC DNA]</scope>
    <source>
        <strain evidence="11 12">AUSMDU00024985</strain>
    </source>
</reference>